<dbReference type="RefSeq" id="WP_250723951.1">
    <property type="nucleotide sequence ID" value="NZ_CP098400.1"/>
</dbReference>
<accession>A0A9J6ZPI6</accession>
<sequence length="277" mass="32436">MELGINEIREITKVMAAYPDMNYTNYSLSFLKRRLSKVFTQSSLRRLDLLQEKLKDVNFRDEIMSEIMVNTTEMFRDPALWRTLRDKVLTNMPVGSDKIWFPVESDGEETFSLALVLHEKGLGDKYKIICQTPSRLRFENISKGVVNQDKFETNLTNYKRLEDKNCYADYFEKDNGKTVLLEQYRSNIECRLSCYFSQAMPENSVALIMFRNISIYYNHLLARKAFRILINSLIPGGYLIIGVKERLPKELADELEVVDANENIYRKPASNNYSYYV</sequence>
<gene>
    <name evidence="2" type="ORF">M9189_00495</name>
</gene>
<proteinExistence type="predicted"/>
<dbReference type="PANTHER" id="PTHR24422:SF8">
    <property type="entry name" value="CHEMOTAXIS PROTEIN"/>
    <property type="match status" value="1"/>
</dbReference>
<dbReference type="InterPro" id="IPR000780">
    <property type="entry name" value="CheR_MeTrfase"/>
</dbReference>
<dbReference type="InterPro" id="IPR029063">
    <property type="entry name" value="SAM-dependent_MTases_sf"/>
</dbReference>
<feature type="domain" description="CheR-type methyltransferase" evidence="1">
    <location>
        <begin position="1"/>
        <end position="270"/>
    </location>
</feature>
<keyword evidence="3" id="KW-1185">Reference proteome</keyword>
<dbReference type="SUPFAM" id="SSF53335">
    <property type="entry name" value="S-adenosyl-L-methionine-dependent methyltransferases"/>
    <property type="match status" value="1"/>
</dbReference>
<dbReference type="AlphaFoldDB" id="A0A9J6ZPI6"/>
<dbReference type="EMBL" id="CP098400">
    <property type="protein sequence ID" value="URW79836.1"/>
    <property type="molecule type" value="Genomic_DNA"/>
</dbReference>
<reference evidence="2" key="1">
    <citation type="submission" date="2022-05" db="EMBL/GenBank/DDBJ databases">
        <authorList>
            <person name="Sun X."/>
        </authorList>
    </citation>
    <scope>NUCLEOTIDE SEQUENCE</scope>
    <source>
        <strain evidence="2">Ai-910</strain>
    </source>
</reference>
<name>A0A9J6ZPI6_9BACT</name>
<evidence type="ECO:0000259" key="1">
    <source>
        <dbReference type="PROSITE" id="PS50123"/>
    </source>
</evidence>
<evidence type="ECO:0000313" key="2">
    <source>
        <dbReference type="EMBL" id="URW79836.1"/>
    </source>
</evidence>
<dbReference type="PRINTS" id="PR00996">
    <property type="entry name" value="CHERMTFRASE"/>
</dbReference>
<organism evidence="2 3">
    <name type="scientific">Xiashengella succiniciproducens</name>
    <dbReference type="NCBI Taxonomy" id="2949635"/>
    <lineage>
        <taxon>Bacteria</taxon>
        <taxon>Pseudomonadati</taxon>
        <taxon>Bacteroidota</taxon>
        <taxon>Bacteroidia</taxon>
        <taxon>Marinilabiliales</taxon>
        <taxon>Marinilabiliaceae</taxon>
        <taxon>Xiashengella</taxon>
    </lineage>
</organism>
<dbReference type="SMART" id="SM00138">
    <property type="entry name" value="MeTrc"/>
    <property type="match status" value="1"/>
</dbReference>
<dbReference type="PROSITE" id="PS50123">
    <property type="entry name" value="CHER"/>
    <property type="match status" value="1"/>
</dbReference>
<dbReference type="GO" id="GO:0008757">
    <property type="term" value="F:S-adenosylmethionine-dependent methyltransferase activity"/>
    <property type="evidence" value="ECO:0007669"/>
    <property type="project" value="InterPro"/>
</dbReference>
<dbReference type="Gene3D" id="3.40.50.150">
    <property type="entry name" value="Vaccinia Virus protein VP39"/>
    <property type="match status" value="1"/>
</dbReference>
<dbReference type="InterPro" id="IPR050903">
    <property type="entry name" value="Bact_Chemotaxis_MeTrfase"/>
</dbReference>
<dbReference type="Pfam" id="PF01739">
    <property type="entry name" value="CheR"/>
    <property type="match status" value="1"/>
</dbReference>
<reference evidence="2" key="2">
    <citation type="submission" date="2022-06" db="EMBL/GenBank/DDBJ databases">
        <title>Xiashengella guii gen. nov. sp. nov., a bacterium isolated form anaerobic digestion tank.</title>
        <authorList>
            <person name="Huang H."/>
        </authorList>
    </citation>
    <scope>NUCLEOTIDE SEQUENCE</scope>
    <source>
        <strain evidence="2">Ai-910</strain>
    </source>
</reference>
<dbReference type="PANTHER" id="PTHR24422">
    <property type="entry name" value="CHEMOTAXIS PROTEIN METHYLTRANSFERASE"/>
    <property type="match status" value="1"/>
</dbReference>
<dbReference type="Proteomes" id="UP001056426">
    <property type="component" value="Chromosome"/>
</dbReference>
<dbReference type="InterPro" id="IPR022642">
    <property type="entry name" value="CheR_C"/>
</dbReference>
<protein>
    <recommendedName>
        <fullName evidence="1">CheR-type methyltransferase domain-containing protein</fullName>
    </recommendedName>
</protein>
<evidence type="ECO:0000313" key="3">
    <source>
        <dbReference type="Proteomes" id="UP001056426"/>
    </source>
</evidence>
<dbReference type="KEGG" id="alkq:M9189_00495"/>